<protein>
    <submittedName>
        <fullName evidence="3">Putative Type IV pilus modification protein PilV</fullName>
    </submittedName>
</protein>
<dbReference type="Pfam" id="PF22150">
    <property type="entry name" value="Tt1218-like"/>
    <property type="match status" value="1"/>
</dbReference>
<feature type="transmembrane region" description="Helical" evidence="1">
    <location>
        <begin position="12"/>
        <end position="32"/>
    </location>
</feature>
<reference evidence="4" key="1">
    <citation type="submission" date="2017-02" db="EMBL/GenBank/DDBJ databases">
        <authorList>
            <person name="Daims H."/>
        </authorList>
    </citation>
    <scope>NUCLEOTIDE SEQUENCE [LARGE SCALE GENOMIC DNA]</scope>
</reference>
<dbReference type="InterPro" id="IPR054402">
    <property type="entry name" value="Tt1218-like_dom"/>
</dbReference>
<feature type="domain" description="Type IV pilin Tt1218-like" evidence="2">
    <location>
        <begin position="31"/>
        <end position="106"/>
    </location>
</feature>
<dbReference type="RefSeq" id="WP_087143792.1">
    <property type="nucleotide sequence ID" value="NZ_FUKI01000119.1"/>
</dbReference>
<dbReference type="NCBIfam" id="TIGR02523">
    <property type="entry name" value="type_IV_pilV"/>
    <property type="match status" value="1"/>
</dbReference>
<keyword evidence="1" id="KW-0812">Transmembrane</keyword>
<dbReference type="EMBL" id="FUKI01000119">
    <property type="protein sequence ID" value="SJM93343.1"/>
    <property type="molecule type" value="Genomic_DNA"/>
</dbReference>
<evidence type="ECO:0000313" key="3">
    <source>
        <dbReference type="EMBL" id="SJM93343.1"/>
    </source>
</evidence>
<organism evidence="3 4">
    <name type="scientific">Crenothrix polyspora</name>
    <dbReference type="NCBI Taxonomy" id="360316"/>
    <lineage>
        <taxon>Bacteria</taxon>
        <taxon>Pseudomonadati</taxon>
        <taxon>Pseudomonadota</taxon>
        <taxon>Gammaproteobacteria</taxon>
        <taxon>Methylococcales</taxon>
        <taxon>Crenotrichaceae</taxon>
        <taxon>Crenothrix</taxon>
    </lineage>
</organism>
<keyword evidence="4" id="KW-1185">Reference proteome</keyword>
<accession>A0A1R4HAU5</accession>
<dbReference type="OrthoDB" id="8547299at2"/>
<evidence type="ECO:0000256" key="1">
    <source>
        <dbReference type="SAM" id="Phobius"/>
    </source>
</evidence>
<dbReference type="PROSITE" id="PS00409">
    <property type="entry name" value="PROKAR_NTER_METHYL"/>
    <property type="match status" value="1"/>
</dbReference>
<gene>
    <name evidence="3" type="ORF">CRENPOLYSF1_430047</name>
</gene>
<dbReference type="Pfam" id="PF07963">
    <property type="entry name" value="N_methyl"/>
    <property type="match status" value="1"/>
</dbReference>
<evidence type="ECO:0000259" key="2">
    <source>
        <dbReference type="Pfam" id="PF22150"/>
    </source>
</evidence>
<dbReference type="AlphaFoldDB" id="A0A1R4HAU5"/>
<dbReference type="Proteomes" id="UP000195667">
    <property type="component" value="Unassembled WGS sequence"/>
</dbReference>
<evidence type="ECO:0000313" key="4">
    <source>
        <dbReference type="Proteomes" id="UP000195667"/>
    </source>
</evidence>
<sequence length="168" mass="18463">MLDHQKARGFTLIEVLVSTIILAIGLLGLAAMQTLALKDNQDAFFYSQASTLAYEMSDRIKVNRNEWSDPLGPTSMDDADFDCSNLNTRCNFTNQCTPAQMAKYDYCAWKANVQNRLGGTGVVVTVTQPPSATGVCMGAPNVCITISWNRNHTKSTNTTNTFRLDITP</sequence>
<proteinExistence type="predicted"/>
<dbReference type="InterPro" id="IPR012902">
    <property type="entry name" value="N_methyl_site"/>
</dbReference>
<dbReference type="NCBIfam" id="TIGR02532">
    <property type="entry name" value="IV_pilin_GFxxxE"/>
    <property type="match status" value="1"/>
</dbReference>
<keyword evidence="1" id="KW-1133">Transmembrane helix</keyword>
<dbReference type="InterPro" id="IPR013362">
    <property type="entry name" value="Pilus_4_PilV"/>
</dbReference>
<keyword evidence="1" id="KW-0472">Membrane</keyword>
<name>A0A1R4HAU5_9GAMM</name>